<evidence type="ECO:0000256" key="6">
    <source>
        <dbReference type="ARBA" id="ARBA00022801"/>
    </source>
</evidence>
<reference evidence="11 12" key="1">
    <citation type="submission" date="2015-09" db="EMBL/GenBank/DDBJ databases">
        <authorList>
            <consortium name="Pathogen Informatics"/>
        </authorList>
    </citation>
    <scope>NUCLEOTIDE SEQUENCE [LARGE SCALE GENOMIC DNA]</scope>
    <source>
        <strain evidence="11 12">2789STDY5834858</strain>
    </source>
</reference>
<evidence type="ECO:0000256" key="8">
    <source>
        <dbReference type="ARBA" id="ARBA00023027"/>
    </source>
</evidence>
<keyword evidence="7" id="KW-0460">Magnesium</keyword>
<evidence type="ECO:0000256" key="7">
    <source>
        <dbReference type="ARBA" id="ARBA00022842"/>
    </source>
</evidence>
<evidence type="ECO:0000256" key="4">
    <source>
        <dbReference type="ARBA" id="ARBA00012381"/>
    </source>
</evidence>
<gene>
    <name evidence="11" type="primary">nudC_2</name>
    <name evidence="11" type="ORF">ERS852473_00924</name>
</gene>
<comment type="catalytic activity">
    <reaction evidence="9">
        <text>a 5'-end NAD(+)-phospho-ribonucleoside in mRNA + H2O = a 5'-end phospho-adenosine-phospho-ribonucleoside in mRNA + beta-nicotinamide D-ribonucleotide + 2 H(+)</text>
        <dbReference type="Rhea" id="RHEA:60876"/>
        <dbReference type="Rhea" id="RHEA-COMP:15698"/>
        <dbReference type="Rhea" id="RHEA-COMP:15719"/>
        <dbReference type="ChEBI" id="CHEBI:14649"/>
        <dbReference type="ChEBI" id="CHEBI:15377"/>
        <dbReference type="ChEBI" id="CHEBI:15378"/>
        <dbReference type="ChEBI" id="CHEBI:144029"/>
        <dbReference type="ChEBI" id="CHEBI:144051"/>
    </reaction>
    <physiologicalReaction direction="left-to-right" evidence="9">
        <dbReference type="Rhea" id="RHEA:60877"/>
    </physiologicalReaction>
</comment>
<sequence length="165" mass="18864">MQYKYCPLCGKKLVIKYCWDEGGVPFCETHKELFFNLPKPCIMIGVVKENHILLLKQSYIFKNSKVLLTGYVGIDETAEEAAIREVKEESGLNVNGIKYLGSDYVEGKEILMLTYMAFYESGEIVKSDEVEDMGWVKLDEALSVMQEDIVGKKVVEKILKYLKNN</sequence>
<organism evidence="11 12">
    <name type="scientific">Sarcina ventriculi</name>
    <name type="common">Clostridium ventriculi</name>
    <dbReference type="NCBI Taxonomy" id="1267"/>
    <lineage>
        <taxon>Bacteria</taxon>
        <taxon>Bacillati</taxon>
        <taxon>Bacillota</taxon>
        <taxon>Clostridia</taxon>
        <taxon>Eubacteriales</taxon>
        <taxon>Clostridiaceae</taxon>
        <taxon>Sarcina</taxon>
    </lineage>
</organism>
<evidence type="ECO:0000313" key="11">
    <source>
        <dbReference type="EMBL" id="CUN73102.1"/>
    </source>
</evidence>
<protein>
    <recommendedName>
        <fullName evidence="4">NAD(+) diphosphatase</fullName>
        <ecNumber evidence="4">3.6.1.22</ecNumber>
    </recommendedName>
</protein>
<keyword evidence="8" id="KW-0520">NAD</keyword>
<dbReference type="Pfam" id="PF00293">
    <property type="entry name" value="NUDIX"/>
    <property type="match status" value="1"/>
</dbReference>
<proteinExistence type="inferred from homology"/>
<dbReference type="PANTHER" id="PTHR42904">
    <property type="entry name" value="NUDIX HYDROLASE, NUDC SUBFAMILY"/>
    <property type="match status" value="1"/>
</dbReference>
<dbReference type="InterPro" id="IPR020084">
    <property type="entry name" value="NUDIX_hydrolase_CS"/>
</dbReference>
<keyword evidence="12" id="KW-1185">Reference proteome</keyword>
<dbReference type="GO" id="GO:0016787">
    <property type="term" value="F:hydrolase activity"/>
    <property type="evidence" value="ECO:0007669"/>
    <property type="project" value="UniProtKB-KW"/>
</dbReference>
<comment type="cofactor">
    <cofactor evidence="1">
        <name>Mg(2+)</name>
        <dbReference type="ChEBI" id="CHEBI:18420"/>
    </cofactor>
</comment>
<keyword evidence="5" id="KW-0479">Metal-binding</keyword>
<dbReference type="Proteomes" id="UP000095488">
    <property type="component" value="Unassembled WGS sequence"/>
</dbReference>
<dbReference type="RefSeq" id="WP_055258120.1">
    <property type="nucleotide sequence ID" value="NZ_CABIXL010000003.1"/>
</dbReference>
<evidence type="ECO:0000313" key="12">
    <source>
        <dbReference type="Proteomes" id="UP000095488"/>
    </source>
</evidence>
<evidence type="ECO:0000256" key="1">
    <source>
        <dbReference type="ARBA" id="ARBA00001946"/>
    </source>
</evidence>
<dbReference type="EMBL" id="CYZR01000003">
    <property type="protein sequence ID" value="CUN73102.1"/>
    <property type="molecule type" value="Genomic_DNA"/>
</dbReference>
<evidence type="ECO:0000259" key="10">
    <source>
        <dbReference type="PROSITE" id="PS51462"/>
    </source>
</evidence>
<feature type="domain" description="Nudix hydrolase" evidence="10">
    <location>
        <begin position="37"/>
        <end position="162"/>
    </location>
</feature>
<dbReference type="InterPro" id="IPR015797">
    <property type="entry name" value="NUDIX_hydrolase-like_dom_sf"/>
</dbReference>
<name>A0ABM9UP21_SARVE</name>
<keyword evidence="6 11" id="KW-0378">Hydrolase</keyword>
<dbReference type="InterPro" id="IPR050241">
    <property type="entry name" value="NAD-cap_RNA_hydrolase_NudC"/>
</dbReference>
<dbReference type="InterPro" id="IPR000086">
    <property type="entry name" value="NUDIX_hydrolase_dom"/>
</dbReference>
<comment type="cofactor">
    <cofactor evidence="2">
        <name>Zn(2+)</name>
        <dbReference type="ChEBI" id="CHEBI:29105"/>
    </cofactor>
</comment>
<dbReference type="PROSITE" id="PS00893">
    <property type="entry name" value="NUDIX_BOX"/>
    <property type="match status" value="1"/>
</dbReference>
<evidence type="ECO:0000256" key="9">
    <source>
        <dbReference type="ARBA" id="ARBA00023679"/>
    </source>
</evidence>
<comment type="caution">
    <text evidence="11">The sequence shown here is derived from an EMBL/GenBank/DDBJ whole genome shotgun (WGS) entry which is preliminary data.</text>
</comment>
<evidence type="ECO:0000256" key="3">
    <source>
        <dbReference type="ARBA" id="ARBA00009595"/>
    </source>
</evidence>
<dbReference type="Gene3D" id="3.90.79.10">
    <property type="entry name" value="Nucleoside Triphosphate Pyrophosphohydrolase"/>
    <property type="match status" value="1"/>
</dbReference>
<dbReference type="PANTHER" id="PTHR42904:SF6">
    <property type="entry name" value="NAD-CAPPED RNA HYDROLASE NUDT12"/>
    <property type="match status" value="1"/>
</dbReference>
<dbReference type="EC" id="3.6.1.22" evidence="4"/>
<comment type="similarity">
    <text evidence="3">Belongs to the Nudix hydrolase family. NudC subfamily.</text>
</comment>
<dbReference type="SUPFAM" id="SSF55811">
    <property type="entry name" value="Nudix"/>
    <property type="match status" value="1"/>
</dbReference>
<evidence type="ECO:0000256" key="2">
    <source>
        <dbReference type="ARBA" id="ARBA00001947"/>
    </source>
</evidence>
<dbReference type="InterPro" id="IPR049734">
    <property type="entry name" value="NudC-like_C"/>
</dbReference>
<evidence type="ECO:0000256" key="5">
    <source>
        <dbReference type="ARBA" id="ARBA00022723"/>
    </source>
</evidence>
<accession>A0ABM9UP21</accession>
<dbReference type="PROSITE" id="PS51462">
    <property type="entry name" value="NUDIX"/>
    <property type="match status" value="1"/>
</dbReference>
<dbReference type="CDD" id="cd03429">
    <property type="entry name" value="NUDIX_NADH_pyrophosphatase_Nudt13"/>
    <property type="match status" value="1"/>
</dbReference>